<evidence type="ECO:0000313" key="3">
    <source>
        <dbReference type="Proteomes" id="UP001139179"/>
    </source>
</evidence>
<dbReference type="Gene3D" id="3.40.50.1980">
    <property type="entry name" value="Nitrogenase molybdenum iron protein domain"/>
    <property type="match status" value="1"/>
</dbReference>
<dbReference type="Proteomes" id="UP001139179">
    <property type="component" value="Unassembled WGS sequence"/>
</dbReference>
<gene>
    <name evidence="2" type="ORF">M3202_15365</name>
</gene>
<evidence type="ECO:0000313" key="2">
    <source>
        <dbReference type="EMBL" id="MCM3715449.1"/>
    </source>
</evidence>
<sequence length="73" mass="8432">MKHHICLEFKGNEDEHDDAHESESEEKHSNEHGDETADENEDEDADPHAWLDPVFALQYAENIYNAACAHDRQ</sequence>
<comment type="caution">
    <text evidence="2">The sequence shown here is derived from an EMBL/GenBank/DDBJ whole genome shotgun (WGS) entry which is preliminary data.</text>
</comment>
<protein>
    <submittedName>
        <fullName evidence="2">Metal ABC transporter substrate-binding protein</fullName>
    </submittedName>
</protein>
<feature type="compositionally biased region" description="Basic and acidic residues" evidence="1">
    <location>
        <begin position="1"/>
        <end position="35"/>
    </location>
</feature>
<evidence type="ECO:0000256" key="1">
    <source>
        <dbReference type="SAM" id="MobiDB-lite"/>
    </source>
</evidence>
<dbReference type="EMBL" id="JAMBOL010000015">
    <property type="protein sequence ID" value="MCM3715449.1"/>
    <property type="molecule type" value="Genomic_DNA"/>
</dbReference>
<keyword evidence="3" id="KW-1185">Reference proteome</keyword>
<dbReference type="AlphaFoldDB" id="A0A9X2DQY1"/>
<dbReference type="SUPFAM" id="SSF53807">
    <property type="entry name" value="Helical backbone' metal receptor"/>
    <property type="match status" value="1"/>
</dbReference>
<dbReference type="RefSeq" id="WP_251224193.1">
    <property type="nucleotide sequence ID" value="NZ_JAMBOL010000015.1"/>
</dbReference>
<accession>A0A9X2DQY1</accession>
<dbReference type="InterPro" id="IPR006127">
    <property type="entry name" value="ZnuA-like"/>
</dbReference>
<dbReference type="GO" id="GO:0030001">
    <property type="term" value="P:metal ion transport"/>
    <property type="evidence" value="ECO:0007669"/>
    <property type="project" value="InterPro"/>
</dbReference>
<name>A0A9X2DQY1_9BACI</name>
<feature type="region of interest" description="Disordered" evidence="1">
    <location>
        <begin position="1"/>
        <end position="50"/>
    </location>
</feature>
<feature type="compositionally biased region" description="Acidic residues" evidence="1">
    <location>
        <begin position="36"/>
        <end position="45"/>
    </location>
</feature>
<proteinExistence type="predicted"/>
<organism evidence="2 3">
    <name type="scientific">Halalkalibacter oceani</name>
    <dbReference type="NCBI Taxonomy" id="1653776"/>
    <lineage>
        <taxon>Bacteria</taxon>
        <taxon>Bacillati</taxon>
        <taxon>Bacillota</taxon>
        <taxon>Bacilli</taxon>
        <taxon>Bacillales</taxon>
        <taxon>Bacillaceae</taxon>
        <taxon>Halalkalibacter</taxon>
    </lineage>
</organism>
<reference evidence="2" key="1">
    <citation type="submission" date="2022-05" db="EMBL/GenBank/DDBJ databases">
        <title>Comparative Genomics of Spacecraft Associated Microbes.</title>
        <authorList>
            <person name="Tran M.T."/>
            <person name="Wright A."/>
            <person name="Seuylemezian A."/>
            <person name="Eisen J."/>
            <person name="Coil D."/>
        </authorList>
    </citation>
    <scope>NUCLEOTIDE SEQUENCE</scope>
    <source>
        <strain evidence="2">214.1.1</strain>
    </source>
</reference>
<dbReference type="GO" id="GO:0046872">
    <property type="term" value="F:metal ion binding"/>
    <property type="evidence" value="ECO:0007669"/>
    <property type="project" value="InterPro"/>
</dbReference>
<dbReference type="Pfam" id="PF01297">
    <property type="entry name" value="ZnuA"/>
    <property type="match status" value="1"/>
</dbReference>